<organism evidence="2 3">
    <name type="scientific">Cohnella soli</name>
    <dbReference type="NCBI Taxonomy" id="425005"/>
    <lineage>
        <taxon>Bacteria</taxon>
        <taxon>Bacillati</taxon>
        <taxon>Bacillota</taxon>
        <taxon>Bacilli</taxon>
        <taxon>Bacillales</taxon>
        <taxon>Paenibacillaceae</taxon>
        <taxon>Cohnella</taxon>
    </lineage>
</organism>
<dbReference type="SUPFAM" id="SSF53448">
    <property type="entry name" value="Nucleotide-diphospho-sugar transferases"/>
    <property type="match status" value="1"/>
</dbReference>
<dbReference type="EMBL" id="JBHSMI010000029">
    <property type="protein sequence ID" value="MFC5405515.1"/>
    <property type="molecule type" value="Genomic_DNA"/>
</dbReference>
<keyword evidence="3" id="KW-1185">Reference proteome</keyword>
<dbReference type="Proteomes" id="UP001596113">
    <property type="component" value="Unassembled WGS sequence"/>
</dbReference>
<evidence type="ECO:0000256" key="1">
    <source>
        <dbReference type="SAM" id="MobiDB-lite"/>
    </source>
</evidence>
<comment type="caution">
    <text evidence="2">The sequence shown here is derived from an EMBL/GenBank/DDBJ whole genome shotgun (WGS) entry which is preliminary data.</text>
</comment>
<dbReference type="CDD" id="cd00761">
    <property type="entry name" value="Glyco_tranf_GTA_type"/>
    <property type="match status" value="1"/>
</dbReference>
<dbReference type="InterPro" id="IPR029044">
    <property type="entry name" value="Nucleotide-diphossugar_trans"/>
</dbReference>
<accession>A0ABW0HYZ3</accession>
<dbReference type="RefSeq" id="WP_378136814.1">
    <property type="nucleotide sequence ID" value="NZ_JBHSMI010000029.1"/>
</dbReference>
<sequence length="375" mass="40487">MDGEMKEMKKPTRKAAYIAKRRERTMRGGGGAPRNRKTGSAARRMAGNREKTRVAAHAPDYAAGVSDGATIRSHEDVKSSSEMTEHANGQWNKRYFDARGGAGAVWTRVRARSERYAAGYAQGAGLKVRFCLVPLRKKASAVVCAEGDEAALERVLAQLDTLPLQEIVIVAGGASDRMFTLARNRANAVIVNLPQQIDADVGRALGAKLTGADIVLFVDGQEAVAAPVLAKFLWECDGKADVALNDLSAGIGKFRNRKAAARYYEFMNATMNRTDLKMNTLSALPYALSRNAIDALGASALSVPAKAHAMAIMKGLRITIGTSAGSGGRSMNPAYWALSAGDHVEAWKEVMDARGRRLHFPDGLRNRNALGEWER</sequence>
<evidence type="ECO:0008006" key="4">
    <source>
        <dbReference type="Google" id="ProtNLM"/>
    </source>
</evidence>
<evidence type="ECO:0000313" key="2">
    <source>
        <dbReference type="EMBL" id="MFC5405515.1"/>
    </source>
</evidence>
<feature type="region of interest" description="Disordered" evidence="1">
    <location>
        <begin position="20"/>
        <end position="54"/>
    </location>
</feature>
<evidence type="ECO:0000313" key="3">
    <source>
        <dbReference type="Proteomes" id="UP001596113"/>
    </source>
</evidence>
<proteinExistence type="predicted"/>
<name>A0ABW0HYZ3_9BACL</name>
<gene>
    <name evidence="2" type="ORF">ACFPOF_22460</name>
</gene>
<reference evidence="3" key="1">
    <citation type="journal article" date="2019" name="Int. J. Syst. Evol. Microbiol.">
        <title>The Global Catalogue of Microorganisms (GCM) 10K type strain sequencing project: providing services to taxonomists for standard genome sequencing and annotation.</title>
        <authorList>
            <consortium name="The Broad Institute Genomics Platform"/>
            <consortium name="The Broad Institute Genome Sequencing Center for Infectious Disease"/>
            <person name="Wu L."/>
            <person name="Ma J."/>
        </authorList>
    </citation>
    <scope>NUCLEOTIDE SEQUENCE [LARGE SCALE GENOMIC DNA]</scope>
    <source>
        <strain evidence="3">CGMCC 1.18575</strain>
    </source>
</reference>
<protein>
    <recommendedName>
        <fullName evidence="4">Glycosyltransferase</fullName>
    </recommendedName>
</protein>